<dbReference type="SUPFAM" id="SSF52743">
    <property type="entry name" value="Subtilisin-like"/>
    <property type="match status" value="1"/>
</dbReference>
<dbReference type="InterPro" id="IPR036852">
    <property type="entry name" value="Peptidase_S8/S53_dom_sf"/>
</dbReference>
<organism evidence="2 3">
    <name type="scientific">Clostridium botulinum</name>
    <dbReference type="NCBI Taxonomy" id="1491"/>
    <lineage>
        <taxon>Bacteria</taxon>
        <taxon>Bacillati</taxon>
        <taxon>Bacillota</taxon>
        <taxon>Clostridia</taxon>
        <taxon>Eubacteriales</taxon>
        <taxon>Clostridiaceae</taxon>
        <taxon>Clostridium</taxon>
    </lineage>
</organism>
<feature type="domain" description="Peptidase S8/S53" evidence="1">
    <location>
        <begin position="5"/>
        <end position="226"/>
    </location>
</feature>
<evidence type="ECO:0000313" key="3">
    <source>
        <dbReference type="Proteomes" id="UP000240615"/>
    </source>
</evidence>
<dbReference type="EMBL" id="CP027777">
    <property type="protein sequence ID" value="AVQ37779.1"/>
    <property type="molecule type" value="Genomic_DNA"/>
</dbReference>
<reference evidence="2 3" key="1">
    <citation type="submission" date="2018-01" db="EMBL/GenBank/DDBJ databases">
        <title>Genetic Diversity of Clostridium botulinum in seafood.</title>
        <authorList>
            <person name="Athira V."/>
            <person name="Arun Jyothi P.V."/>
            <person name="Lalitha K.V."/>
            <person name="Joseph T.C."/>
        </authorList>
    </citation>
    <scope>NUCLEOTIDE SEQUENCE [LARGE SCALE GENOMIC DNA]</scope>
    <source>
        <strain evidence="2 3">Mfbjulcb8</strain>
    </source>
</reference>
<accession>A0ABC8CTC0</accession>
<dbReference type="Gene3D" id="3.40.50.200">
    <property type="entry name" value="Peptidase S8/S53 domain"/>
    <property type="match status" value="1"/>
</dbReference>
<dbReference type="InterPro" id="IPR000209">
    <property type="entry name" value="Peptidase_S8/S53_dom"/>
</dbReference>
<dbReference type="Proteomes" id="UP000240615">
    <property type="component" value="Chromosome"/>
</dbReference>
<evidence type="ECO:0000259" key="1">
    <source>
        <dbReference type="Pfam" id="PF00082"/>
    </source>
</evidence>
<dbReference type="RefSeq" id="WP_159034306.1">
    <property type="nucleotide sequence ID" value="NZ_CP027777.1"/>
</dbReference>
<sequence>MERIKLVIIDDGMDLTDFNRDRIIANYKVIKNEIKYMGNHGEEIKPYQKEFRHGTICESVLSYSALNYNLYCINIFDVEQEINLMNNLFISLRWCLDNKVDIIHMSIGTSNFSYFSKIEEIINLIIQQGIIIIAAGNNNDKLAYPACLPEVIGVRCSKKEILSPNEYIYNINPIDGIDIAACSPYDGRELKHYLNKDILLVSEISKCNSFTAPSITAKVCEFMNRGIKNIDDIKHELQIKADYVNKSMNNFTIQSEFYDQYEDNDEEIPVPNIVIYSEPDINIDKVIEALQTYFRDDKYNSVAISRSGQVCITKGIYVIKTKKVDKYIRDNVKAVYKLTDADILITQVYHVDEILFLEKKGLVDILIYCYENKVNKDIVNHYENLILLKSDGLSNSNSERIKLIYNQCINLFKY</sequence>
<gene>
    <name evidence="2" type="ORF">C7M56_03415</name>
</gene>
<protein>
    <submittedName>
        <fullName evidence="2">Subtilase</fullName>
    </submittedName>
</protein>
<dbReference type="AlphaFoldDB" id="A0ABC8CTC0"/>
<name>A0ABC8CTC0_CLOBO</name>
<dbReference type="Pfam" id="PF00082">
    <property type="entry name" value="Peptidase_S8"/>
    <property type="match status" value="1"/>
</dbReference>
<proteinExistence type="predicted"/>
<evidence type="ECO:0000313" key="2">
    <source>
        <dbReference type="EMBL" id="AVQ37779.1"/>
    </source>
</evidence>